<evidence type="ECO:0000259" key="9">
    <source>
        <dbReference type="PROSITE" id="PS51915"/>
    </source>
</evidence>
<dbReference type="AlphaFoldDB" id="A0A182UW80"/>
<feature type="domain" description="C2H2-type" evidence="8">
    <location>
        <begin position="250"/>
        <end position="277"/>
    </location>
</feature>
<feature type="compositionally biased region" description="Basic residues" evidence="7">
    <location>
        <begin position="381"/>
        <end position="391"/>
    </location>
</feature>
<organism evidence="10 11">
    <name type="scientific">Anopheles merus</name>
    <name type="common">Mosquito</name>
    <dbReference type="NCBI Taxonomy" id="30066"/>
    <lineage>
        <taxon>Eukaryota</taxon>
        <taxon>Metazoa</taxon>
        <taxon>Ecdysozoa</taxon>
        <taxon>Arthropoda</taxon>
        <taxon>Hexapoda</taxon>
        <taxon>Insecta</taxon>
        <taxon>Pterygota</taxon>
        <taxon>Neoptera</taxon>
        <taxon>Endopterygota</taxon>
        <taxon>Diptera</taxon>
        <taxon>Nematocera</taxon>
        <taxon>Culicoidea</taxon>
        <taxon>Culicidae</taxon>
        <taxon>Anophelinae</taxon>
        <taxon>Anopheles</taxon>
    </lineage>
</organism>
<dbReference type="GO" id="GO:0008270">
    <property type="term" value="F:zinc ion binding"/>
    <property type="evidence" value="ECO:0007669"/>
    <property type="project" value="UniProtKB-UniRule"/>
</dbReference>
<dbReference type="SUPFAM" id="SSF57716">
    <property type="entry name" value="Glucocorticoid receptor-like (DNA-binding domain)"/>
    <property type="match status" value="1"/>
</dbReference>
<dbReference type="GO" id="GO:0000978">
    <property type="term" value="F:RNA polymerase II cis-regulatory region sequence-specific DNA binding"/>
    <property type="evidence" value="ECO:0007669"/>
    <property type="project" value="TreeGrafter"/>
</dbReference>
<keyword evidence="2" id="KW-0677">Repeat</keyword>
<feature type="domain" description="C2H2-type" evidence="8">
    <location>
        <begin position="522"/>
        <end position="549"/>
    </location>
</feature>
<dbReference type="InterPro" id="IPR013087">
    <property type="entry name" value="Znf_C2H2_type"/>
</dbReference>
<feature type="compositionally biased region" description="Basic and acidic residues" evidence="7">
    <location>
        <begin position="188"/>
        <end position="213"/>
    </location>
</feature>
<dbReference type="SMART" id="SM00868">
    <property type="entry name" value="zf-AD"/>
    <property type="match status" value="1"/>
</dbReference>
<name>A0A182UW80_ANOME</name>
<evidence type="ECO:0000256" key="1">
    <source>
        <dbReference type="ARBA" id="ARBA00022723"/>
    </source>
</evidence>
<keyword evidence="1 6" id="KW-0479">Metal-binding</keyword>
<feature type="domain" description="C2H2-type" evidence="8">
    <location>
        <begin position="306"/>
        <end position="333"/>
    </location>
</feature>
<feature type="region of interest" description="Disordered" evidence="7">
    <location>
        <begin position="437"/>
        <end position="460"/>
    </location>
</feature>
<dbReference type="InterPro" id="IPR012934">
    <property type="entry name" value="Znf_AD"/>
</dbReference>
<dbReference type="Pfam" id="PF00096">
    <property type="entry name" value="zf-C2H2"/>
    <property type="match status" value="5"/>
</dbReference>
<dbReference type="SMART" id="SM00355">
    <property type="entry name" value="ZnF_C2H2"/>
    <property type="match status" value="12"/>
</dbReference>
<dbReference type="FunFam" id="3.30.160.60:FF:000736">
    <property type="entry name" value="Zinc finger protein 423"/>
    <property type="match status" value="1"/>
</dbReference>
<evidence type="ECO:0000256" key="3">
    <source>
        <dbReference type="ARBA" id="ARBA00022771"/>
    </source>
</evidence>
<evidence type="ECO:0000256" key="4">
    <source>
        <dbReference type="ARBA" id="ARBA00022833"/>
    </source>
</evidence>
<dbReference type="FunFam" id="3.30.160.60:FF:000202">
    <property type="entry name" value="Zinc finger protein 574"/>
    <property type="match status" value="1"/>
</dbReference>
<evidence type="ECO:0000313" key="10">
    <source>
        <dbReference type="EnsemblMetazoa" id="AMEM004716-PA"/>
    </source>
</evidence>
<dbReference type="EnsemblMetazoa" id="AMEM004716-RA">
    <property type="protein sequence ID" value="AMEM004716-PA"/>
    <property type="gene ID" value="AMEM004716"/>
</dbReference>
<accession>A0A182UW80</accession>
<feature type="domain" description="ZAD" evidence="9">
    <location>
        <begin position="3"/>
        <end position="83"/>
    </location>
</feature>
<dbReference type="Gene3D" id="3.30.160.60">
    <property type="entry name" value="Classic Zinc Finger"/>
    <property type="match status" value="7"/>
</dbReference>
<protein>
    <recommendedName>
        <fullName evidence="12">Protein krueppel</fullName>
    </recommendedName>
</protein>
<evidence type="ECO:0000256" key="5">
    <source>
        <dbReference type="PROSITE-ProRule" id="PRU00042"/>
    </source>
</evidence>
<feature type="compositionally biased region" description="Acidic residues" evidence="7">
    <location>
        <begin position="119"/>
        <end position="136"/>
    </location>
</feature>
<feature type="region of interest" description="Disordered" evidence="7">
    <location>
        <begin position="381"/>
        <end position="411"/>
    </location>
</feature>
<feature type="compositionally biased region" description="Basic and acidic residues" evidence="7">
    <location>
        <begin position="149"/>
        <end position="159"/>
    </location>
</feature>
<dbReference type="VEuPathDB" id="VectorBase:AMEM004716"/>
<reference evidence="10" key="1">
    <citation type="submission" date="2020-05" db="UniProtKB">
        <authorList>
            <consortium name="EnsemblMetazoa"/>
        </authorList>
    </citation>
    <scope>IDENTIFICATION</scope>
    <source>
        <strain evidence="10">MAF</strain>
    </source>
</reference>
<feature type="binding site" evidence="6">
    <location>
        <position position="8"/>
    </location>
    <ligand>
        <name>Zn(2+)</name>
        <dbReference type="ChEBI" id="CHEBI:29105"/>
    </ligand>
</feature>
<feature type="binding site" evidence="6">
    <location>
        <position position="5"/>
    </location>
    <ligand>
        <name>Zn(2+)</name>
        <dbReference type="ChEBI" id="CHEBI:29105"/>
    </ligand>
</feature>
<feature type="binding site" evidence="6">
    <location>
        <position position="59"/>
    </location>
    <ligand>
        <name>Zn(2+)</name>
        <dbReference type="ChEBI" id="CHEBI:29105"/>
    </ligand>
</feature>
<dbReference type="GO" id="GO:0045944">
    <property type="term" value="P:positive regulation of transcription by RNA polymerase II"/>
    <property type="evidence" value="ECO:0007669"/>
    <property type="project" value="UniProtKB-ARBA"/>
</dbReference>
<evidence type="ECO:0000256" key="2">
    <source>
        <dbReference type="ARBA" id="ARBA00022737"/>
    </source>
</evidence>
<sequence>MEQCCRLCMDANPMLTSIANYRFLSVEKACAVALADLIEQYLEISMNHSTIEPLICGECLKRLEEWHSFRESCHQHDRYFQQPNIKFEEVITIEPRYVLEPIDSLERQKQDDKAQQDDCMVEEEEEGLEQDEDEDGIQMASESETSDVVPKEPSKRDVLKSNADTRPTIRKQVHTPLATKGKRGRPKSYRERVESPKAGQKEESVEQPKHDPPQHAARKQRPMPKICTICGVARTDMAAHMRWHNNERPYQCPHCPKIFLNSSNLKNHINLHTREKLYKCDLCDKEFASTTGRSKHREIHATERVHLCTVCGKRFKYRASLARHKLIHFEEPKQKCSVCDMMFLTKTRLTKHFMVHMNVKPFSCEVCGKAFNRKDNLKTHMKTHAAQRKRDKKQEPAGLVVPQQQQTNKRNAKRMALHGSPLISLKIELIEGSTHLDDVDEPQEESWETKPSPLVDDYPEGPAADDGYIYEVLETESESENAADCSTKPKPQRKRRSFCTICGKFLNNLAEHRRMHLNIRTQQCPYCEKTFVHRTNLITHLNIHTHDRTYKCEYCGSEFTSVQGLKQHRATHFEGQYACTICHRKYSRKCYLRIHHERVHRPKEKHCCLICDRQFLNPTLKEKHMKIHEDGTLHECSLCHRAYNAKRNLLRHIRTAHPERGQSDSRSTSLS</sequence>
<evidence type="ECO:0000256" key="7">
    <source>
        <dbReference type="SAM" id="MobiDB-lite"/>
    </source>
</evidence>
<feature type="domain" description="C2H2-type" evidence="8">
    <location>
        <begin position="634"/>
        <end position="662"/>
    </location>
</feature>
<dbReference type="GO" id="GO:0005634">
    <property type="term" value="C:nucleus"/>
    <property type="evidence" value="ECO:0007669"/>
    <property type="project" value="InterPro"/>
</dbReference>
<dbReference type="PANTHER" id="PTHR19818:SF139">
    <property type="entry name" value="PAIR-RULE PROTEIN ODD-PAIRED"/>
    <property type="match status" value="1"/>
</dbReference>
<evidence type="ECO:0000256" key="6">
    <source>
        <dbReference type="PROSITE-ProRule" id="PRU01263"/>
    </source>
</evidence>
<dbReference type="SUPFAM" id="SSF57667">
    <property type="entry name" value="beta-beta-alpha zinc fingers"/>
    <property type="match status" value="6"/>
</dbReference>
<feature type="domain" description="C2H2-type" evidence="8">
    <location>
        <begin position="362"/>
        <end position="389"/>
    </location>
</feature>
<evidence type="ECO:0008006" key="12">
    <source>
        <dbReference type="Google" id="ProtNLM"/>
    </source>
</evidence>
<dbReference type="Gene3D" id="3.40.1800.20">
    <property type="match status" value="1"/>
</dbReference>
<feature type="region of interest" description="Disordered" evidence="7">
    <location>
        <begin position="103"/>
        <end position="222"/>
    </location>
</feature>
<proteinExistence type="predicted"/>
<dbReference type="PROSITE" id="PS50157">
    <property type="entry name" value="ZINC_FINGER_C2H2_2"/>
    <property type="match status" value="9"/>
</dbReference>
<dbReference type="Pfam" id="PF13894">
    <property type="entry name" value="zf-C2H2_4"/>
    <property type="match status" value="1"/>
</dbReference>
<dbReference type="Pfam" id="PF07776">
    <property type="entry name" value="zf-AD"/>
    <property type="match status" value="1"/>
</dbReference>
<feature type="domain" description="C2H2-type" evidence="8">
    <location>
        <begin position="334"/>
        <end position="361"/>
    </location>
</feature>
<dbReference type="VEuPathDB" id="VectorBase:AMEM21_006332"/>
<feature type="binding site" evidence="6">
    <location>
        <position position="56"/>
    </location>
    <ligand>
        <name>Zn(2+)</name>
        <dbReference type="ChEBI" id="CHEBI:29105"/>
    </ligand>
</feature>
<feature type="domain" description="C2H2-type" evidence="8">
    <location>
        <begin position="278"/>
        <end position="305"/>
    </location>
</feature>
<feature type="domain" description="C2H2-type" evidence="8">
    <location>
        <begin position="550"/>
        <end position="572"/>
    </location>
</feature>
<feature type="compositionally biased region" description="Basic and acidic residues" evidence="7">
    <location>
        <begin position="104"/>
        <end position="116"/>
    </location>
</feature>
<feature type="domain" description="C2H2-type" evidence="8">
    <location>
        <begin position="577"/>
        <end position="605"/>
    </location>
</feature>
<keyword evidence="11" id="KW-1185">Reference proteome</keyword>
<dbReference type="Proteomes" id="UP000075903">
    <property type="component" value="Unassembled WGS sequence"/>
</dbReference>
<dbReference type="VEuPathDB" id="VectorBase:AMEM21_009102"/>
<keyword evidence="3 5" id="KW-0863">Zinc-finger</keyword>
<dbReference type="InterPro" id="IPR050329">
    <property type="entry name" value="GLI_C2H2-zinc-finger"/>
</dbReference>
<dbReference type="PROSITE" id="PS00028">
    <property type="entry name" value="ZINC_FINGER_C2H2_1"/>
    <property type="match status" value="9"/>
</dbReference>
<dbReference type="InterPro" id="IPR036236">
    <property type="entry name" value="Znf_C2H2_sf"/>
</dbReference>
<evidence type="ECO:0000259" key="8">
    <source>
        <dbReference type="PROSITE" id="PS50157"/>
    </source>
</evidence>
<evidence type="ECO:0000313" key="11">
    <source>
        <dbReference type="Proteomes" id="UP000075903"/>
    </source>
</evidence>
<dbReference type="GO" id="GO:0032502">
    <property type="term" value="P:developmental process"/>
    <property type="evidence" value="ECO:0007669"/>
    <property type="project" value="UniProtKB-ARBA"/>
</dbReference>
<dbReference type="STRING" id="30066.A0A182UW80"/>
<keyword evidence="4 6" id="KW-0862">Zinc</keyword>
<dbReference type="PROSITE" id="PS51915">
    <property type="entry name" value="ZAD"/>
    <property type="match status" value="1"/>
</dbReference>
<dbReference type="GO" id="GO:0000981">
    <property type="term" value="F:DNA-binding transcription factor activity, RNA polymerase II-specific"/>
    <property type="evidence" value="ECO:0007669"/>
    <property type="project" value="TreeGrafter"/>
</dbReference>
<dbReference type="PANTHER" id="PTHR19818">
    <property type="entry name" value="ZINC FINGER PROTEIN ZIC AND GLI"/>
    <property type="match status" value="1"/>
</dbReference>